<dbReference type="EMBL" id="KV919232">
    <property type="protein sequence ID" value="OSX70604.1"/>
    <property type="molecule type" value="Genomic_DNA"/>
</dbReference>
<proteinExistence type="predicted"/>
<sequence>LIRKVYAEKMCIRMLVLFNLLDASGDVLTPFFPPQAKLESSDPFALKHLERTCLSVVQDLYLAMHARGNVPDILRGKVRVLSFRLDAVDDAFLIQLRTLFNDGRSAARALFYRFIGFFFMHESPKVTIRLVHPAEPVPDVESAEGSPFFDFETTLVATVNGVVDAIVTPPSRHPPHMGLPAALLPPQTIMRGIGTDSSFTTGDGGHYPHVAGEKNVKQRTCIYRFSRRLAKKIIKVKVTVEPKVFFAIAMCVRSIISGRRIAWTTPDGSHWKSTDATGPGHWWLLVPKPTARNTVTRKIQALTREEHHALHMSVGINGAPAGLLDLELDGEDEENVVDDVGEGGDQNLELDD</sequence>
<dbReference type="AlphaFoldDB" id="A0A1X6NPR9"/>
<protein>
    <submittedName>
        <fullName evidence="1">Uncharacterized protein</fullName>
    </submittedName>
</protein>
<dbReference type="Proteomes" id="UP000218209">
    <property type="component" value="Unassembled WGS sequence"/>
</dbReference>
<gene>
    <name evidence="1" type="ORF">BU14_0711s0001</name>
</gene>
<evidence type="ECO:0000313" key="1">
    <source>
        <dbReference type="EMBL" id="OSX70604.1"/>
    </source>
</evidence>
<keyword evidence="2" id="KW-1185">Reference proteome</keyword>
<organism evidence="1 2">
    <name type="scientific">Porphyra umbilicalis</name>
    <name type="common">Purple laver</name>
    <name type="synonym">Red alga</name>
    <dbReference type="NCBI Taxonomy" id="2786"/>
    <lineage>
        <taxon>Eukaryota</taxon>
        <taxon>Rhodophyta</taxon>
        <taxon>Bangiophyceae</taxon>
        <taxon>Bangiales</taxon>
        <taxon>Bangiaceae</taxon>
        <taxon>Porphyra</taxon>
    </lineage>
</organism>
<accession>A0A1X6NPR9</accession>
<name>A0A1X6NPR9_PORUM</name>
<evidence type="ECO:0000313" key="2">
    <source>
        <dbReference type="Proteomes" id="UP000218209"/>
    </source>
</evidence>
<feature type="non-terminal residue" evidence="1">
    <location>
        <position position="1"/>
    </location>
</feature>
<reference evidence="1 2" key="1">
    <citation type="submission" date="2017-03" db="EMBL/GenBank/DDBJ databases">
        <title>WGS assembly of Porphyra umbilicalis.</title>
        <authorList>
            <person name="Brawley S.H."/>
            <person name="Blouin N.A."/>
            <person name="Ficko-Blean E."/>
            <person name="Wheeler G.L."/>
            <person name="Lohr M."/>
            <person name="Goodson H.V."/>
            <person name="Jenkins J.W."/>
            <person name="Blaby-Haas C.E."/>
            <person name="Helliwell K.E."/>
            <person name="Chan C."/>
            <person name="Marriage T."/>
            <person name="Bhattacharya D."/>
            <person name="Klein A.S."/>
            <person name="Badis Y."/>
            <person name="Brodie J."/>
            <person name="Cao Y."/>
            <person name="Collen J."/>
            <person name="Dittami S.M."/>
            <person name="Gachon C.M."/>
            <person name="Green B.R."/>
            <person name="Karpowicz S."/>
            <person name="Kim J.W."/>
            <person name="Kudahl U."/>
            <person name="Lin S."/>
            <person name="Michel G."/>
            <person name="Mittag M."/>
            <person name="Olson B.J."/>
            <person name="Pangilinan J."/>
            <person name="Peng Y."/>
            <person name="Qiu H."/>
            <person name="Shu S."/>
            <person name="Singer J.T."/>
            <person name="Smith A.G."/>
            <person name="Sprecher B.N."/>
            <person name="Wagner V."/>
            <person name="Wang W."/>
            <person name="Wang Z.-Y."/>
            <person name="Yan J."/>
            <person name="Yarish C."/>
            <person name="Zoeuner-Riek S."/>
            <person name="Zhuang Y."/>
            <person name="Zou Y."/>
            <person name="Lindquist E.A."/>
            <person name="Grimwood J."/>
            <person name="Barry K."/>
            <person name="Rokhsar D.S."/>
            <person name="Schmutz J."/>
            <person name="Stiller J.W."/>
            <person name="Grossman A.R."/>
            <person name="Prochnik S.E."/>
        </authorList>
    </citation>
    <scope>NUCLEOTIDE SEQUENCE [LARGE SCALE GENOMIC DNA]</scope>
    <source>
        <strain evidence="1">4086291</strain>
    </source>
</reference>